<gene>
    <name evidence="3" type="ORF">GJ654_03055</name>
</gene>
<evidence type="ECO:0000313" key="4">
    <source>
        <dbReference type="Proteomes" id="UP000439113"/>
    </source>
</evidence>
<dbReference type="Proteomes" id="UP000439113">
    <property type="component" value="Unassembled WGS sequence"/>
</dbReference>
<feature type="compositionally biased region" description="Basic residues" evidence="1">
    <location>
        <begin position="41"/>
        <end position="57"/>
    </location>
</feature>
<feature type="transmembrane region" description="Helical" evidence="2">
    <location>
        <begin position="95"/>
        <end position="113"/>
    </location>
</feature>
<evidence type="ECO:0000313" key="3">
    <source>
        <dbReference type="EMBL" id="MTV29969.1"/>
    </source>
</evidence>
<dbReference type="InterPro" id="IPR017495">
    <property type="entry name" value="PuhC"/>
</dbReference>
<accession>A0A6N8DHY6</accession>
<organism evidence="3 4">
    <name type="scientific">Rhodoblastus acidophilus</name>
    <name type="common">Rhodopseudomonas acidophila</name>
    <dbReference type="NCBI Taxonomy" id="1074"/>
    <lineage>
        <taxon>Bacteria</taxon>
        <taxon>Pseudomonadati</taxon>
        <taxon>Pseudomonadota</taxon>
        <taxon>Alphaproteobacteria</taxon>
        <taxon>Hyphomicrobiales</taxon>
        <taxon>Rhodoblastaceae</taxon>
        <taxon>Rhodoblastus</taxon>
    </lineage>
</organism>
<reference evidence="3 4" key="1">
    <citation type="submission" date="2019-11" db="EMBL/GenBank/DDBJ databases">
        <title>Whole-genome sequence of a Rhodoblastus acidophilus DSM 142.</title>
        <authorList>
            <person name="Kyndt J.A."/>
            <person name="Meyer T.E."/>
        </authorList>
    </citation>
    <scope>NUCLEOTIDE SEQUENCE [LARGE SCALE GENOMIC DNA]</scope>
    <source>
        <strain evidence="3 4">DSM 142</strain>
    </source>
</reference>
<protein>
    <recommendedName>
        <fullName evidence="5">Photosynthetic complex assembly protein</fullName>
    </recommendedName>
</protein>
<keyword evidence="2" id="KW-0812">Transmembrane</keyword>
<dbReference type="OrthoDB" id="7848123at2"/>
<proteinExistence type="predicted"/>
<keyword evidence="2" id="KW-0472">Membrane</keyword>
<sequence length="234" mass="25479">MCPILRFGRARAPGGSSIPNRLCGACRRRAKSPKRLEQRCKRSCKNKRNRKAKRRRPTSPDRSFRRQPEAGRTTMGETAQVKKGGHHDQNIPRGVLIAAGALIAFALSATYYARTSDVGTVHMPAAQPLQTMLLHFVDQDDGGIVITNASDGAVLVKIAPGANGFVRSMMRGFARARNRSGLGAETPFNLTRWSNGTMSLTDETTGRRIDLDAFGPNQAEFFAGIFPAKKATAP</sequence>
<comment type="caution">
    <text evidence="3">The sequence shown here is derived from an EMBL/GenBank/DDBJ whole genome shotgun (WGS) entry which is preliminary data.</text>
</comment>
<feature type="compositionally biased region" description="Basic and acidic residues" evidence="1">
    <location>
        <begin position="58"/>
        <end position="69"/>
    </location>
</feature>
<feature type="region of interest" description="Disordered" evidence="1">
    <location>
        <begin position="37"/>
        <end position="89"/>
    </location>
</feature>
<evidence type="ECO:0000256" key="2">
    <source>
        <dbReference type="SAM" id="Phobius"/>
    </source>
</evidence>
<dbReference type="NCBIfam" id="TIGR03054">
    <property type="entry name" value="photo_alph_chp1"/>
    <property type="match status" value="1"/>
</dbReference>
<name>A0A6N8DHY6_RHOAC</name>
<keyword evidence="2" id="KW-1133">Transmembrane helix</keyword>
<dbReference type="AlphaFoldDB" id="A0A6N8DHY6"/>
<evidence type="ECO:0008006" key="5">
    <source>
        <dbReference type="Google" id="ProtNLM"/>
    </source>
</evidence>
<dbReference type="EMBL" id="WNKS01000002">
    <property type="protein sequence ID" value="MTV29969.1"/>
    <property type="molecule type" value="Genomic_DNA"/>
</dbReference>
<evidence type="ECO:0000256" key="1">
    <source>
        <dbReference type="SAM" id="MobiDB-lite"/>
    </source>
</evidence>